<feature type="transmembrane region" description="Helical" evidence="1">
    <location>
        <begin position="49"/>
        <end position="67"/>
    </location>
</feature>
<keyword evidence="1" id="KW-0472">Membrane</keyword>
<evidence type="ECO:0000256" key="1">
    <source>
        <dbReference type="SAM" id="Phobius"/>
    </source>
</evidence>
<organism evidence="2 3">
    <name type="scientific">Salmonella enterica subsp. enterica serovar Infantis str. CFSAN000522</name>
    <dbReference type="NCBI Taxonomy" id="1299258"/>
    <lineage>
        <taxon>Bacteria</taxon>
        <taxon>Pseudomonadati</taxon>
        <taxon>Pseudomonadota</taxon>
        <taxon>Gammaproteobacteria</taxon>
        <taxon>Enterobacterales</taxon>
        <taxon>Enterobacteriaceae</taxon>
        <taxon>Salmonella</taxon>
    </lineage>
</organism>
<accession>A0A5Y7AN92</accession>
<comment type="caution">
    <text evidence="2">The sequence shown here is derived from an EMBL/GenBank/DDBJ whole genome shotgun (WGS) entry which is preliminary data.</text>
</comment>
<dbReference type="Proteomes" id="UP000427205">
    <property type="component" value="Unassembled WGS sequence"/>
</dbReference>
<keyword evidence="1" id="KW-0812">Transmembrane</keyword>
<sequence length="72" mass="8790">MPCNKKPGNHFTRRKFFEKHFFKMEYRSILLLWLFQDDVVFIRNILKDILMNGVLFFSGLIYMYFLFNPCVG</sequence>
<gene>
    <name evidence="2" type="ORF">CFSAN000522_23060</name>
</gene>
<evidence type="ECO:0000313" key="2">
    <source>
        <dbReference type="EMBL" id="ECK9504120.1"/>
    </source>
</evidence>
<name>A0A5Y7AN92_SALIN</name>
<reference evidence="2 3" key="1">
    <citation type="submission" date="2019-05" db="EMBL/GenBank/DDBJ databases">
        <authorList>
            <consortium name="GenomeTrakr network: Whole genome sequencing for foodborne pathogen traceback"/>
        </authorList>
    </citation>
    <scope>NUCLEOTIDE SEQUENCE [LARGE SCALE GENOMIC DNA]</scope>
    <source>
        <strain evidence="2 3">CFSAN000522</strain>
    </source>
</reference>
<keyword evidence="1" id="KW-1133">Transmembrane helix</keyword>
<dbReference type="AlphaFoldDB" id="A0A5Y7AN92"/>
<dbReference type="EMBL" id="AAJEDC010000027">
    <property type="protein sequence ID" value="ECK9504120.1"/>
    <property type="molecule type" value="Genomic_DNA"/>
</dbReference>
<proteinExistence type="predicted"/>
<protein>
    <submittedName>
        <fullName evidence="2">Uncharacterized protein</fullName>
    </submittedName>
</protein>
<evidence type="ECO:0000313" key="3">
    <source>
        <dbReference type="Proteomes" id="UP000427205"/>
    </source>
</evidence>